<dbReference type="OrthoDB" id="4246695at2"/>
<keyword evidence="1" id="KW-0812">Transmembrane</keyword>
<feature type="transmembrane region" description="Helical" evidence="1">
    <location>
        <begin position="100"/>
        <end position="123"/>
    </location>
</feature>
<organism evidence="2 3">
    <name type="scientific">Amycolatopsis marina</name>
    <dbReference type="NCBI Taxonomy" id="490629"/>
    <lineage>
        <taxon>Bacteria</taxon>
        <taxon>Bacillati</taxon>
        <taxon>Actinomycetota</taxon>
        <taxon>Actinomycetes</taxon>
        <taxon>Pseudonocardiales</taxon>
        <taxon>Pseudonocardiaceae</taxon>
        <taxon>Amycolatopsis</taxon>
    </lineage>
</organism>
<dbReference type="AlphaFoldDB" id="A0A1I0W0M8"/>
<accession>A0A1I0W0M8</accession>
<feature type="transmembrane region" description="Helical" evidence="1">
    <location>
        <begin position="51"/>
        <end position="71"/>
    </location>
</feature>
<keyword evidence="1" id="KW-0472">Membrane</keyword>
<dbReference type="RefSeq" id="WP_091668979.1">
    <property type="nucleotide sequence ID" value="NZ_FOKG01000001.1"/>
</dbReference>
<keyword evidence="1" id="KW-1133">Transmembrane helix</keyword>
<feature type="transmembrane region" description="Helical" evidence="1">
    <location>
        <begin position="76"/>
        <end position="94"/>
    </location>
</feature>
<dbReference type="Proteomes" id="UP000243799">
    <property type="component" value="Unassembled WGS sequence"/>
</dbReference>
<evidence type="ECO:0000256" key="1">
    <source>
        <dbReference type="SAM" id="Phobius"/>
    </source>
</evidence>
<protein>
    <recommendedName>
        <fullName evidence="4">Transmembrane protein</fullName>
    </recommendedName>
</protein>
<gene>
    <name evidence="2" type="ORF">SAMN05216266_101620</name>
</gene>
<proteinExistence type="predicted"/>
<dbReference type="STRING" id="490629.SAMN05216266_101620"/>
<keyword evidence="3" id="KW-1185">Reference proteome</keyword>
<evidence type="ECO:0008006" key="4">
    <source>
        <dbReference type="Google" id="ProtNLM"/>
    </source>
</evidence>
<evidence type="ECO:0000313" key="2">
    <source>
        <dbReference type="EMBL" id="SFA81760.1"/>
    </source>
</evidence>
<name>A0A1I0W0M8_9PSEU</name>
<dbReference type="EMBL" id="FOKG01000001">
    <property type="protein sequence ID" value="SFA81760.1"/>
    <property type="molecule type" value="Genomic_DNA"/>
</dbReference>
<sequence>MQQQRSVTRMVALLVALAALTVAVWWVWLGLDNGYKFDQATQTTSGPYEAPQVIGCVVSLIVLAAAAGWLLPVVPVVVTMTVAFGAAWSVNAATSDASGLWAVGAALVTVGVAAGATVIALGMKAIRRRYKR</sequence>
<feature type="transmembrane region" description="Helical" evidence="1">
    <location>
        <begin position="12"/>
        <end position="31"/>
    </location>
</feature>
<reference evidence="3" key="1">
    <citation type="submission" date="2016-10" db="EMBL/GenBank/DDBJ databases">
        <authorList>
            <person name="Varghese N."/>
            <person name="Submissions S."/>
        </authorList>
    </citation>
    <scope>NUCLEOTIDE SEQUENCE [LARGE SCALE GENOMIC DNA]</scope>
    <source>
        <strain evidence="3">CGMCC 4.3568</strain>
    </source>
</reference>
<evidence type="ECO:0000313" key="3">
    <source>
        <dbReference type="Proteomes" id="UP000243799"/>
    </source>
</evidence>